<dbReference type="EMBL" id="PZFK01000033">
    <property type="protein sequence ID" value="PTI28176.1"/>
    <property type="molecule type" value="Genomic_DNA"/>
</dbReference>
<dbReference type="STRING" id="1167632.GCA_000286335_01366"/>
<dbReference type="PROSITE" id="PS51094">
    <property type="entry name" value="PTS_EIIA_TYPE_2"/>
    <property type="match status" value="1"/>
</dbReference>
<reference evidence="3" key="2">
    <citation type="submission" date="2018-03" db="EMBL/GenBank/DDBJ databases">
        <authorList>
            <person name="Keele B.F."/>
        </authorList>
    </citation>
    <scope>NUCLEOTIDE SEQUENCE</scope>
    <source>
        <strain evidence="3">SNUC 2204</strain>
    </source>
</reference>
<dbReference type="PANTHER" id="PTHR47738:SF3">
    <property type="entry name" value="PHOSPHOTRANSFERASE SYSTEM MANNITOL_FRUCTOSE-SPECIFIC IIA DOMAIN CONTAINING PROTEIN"/>
    <property type="match status" value="1"/>
</dbReference>
<dbReference type="Gene3D" id="3.40.930.10">
    <property type="entry name" value="Mannitol-specific EII, Chain A"/>
    <property type="match status" value="1"/>
</dbReference>
<evidence type="ECO:0000313" key="4">
    <source>
        <dbReference type="EMBL" id="QRO86224.1"/>
    </source>
</evidence>
<dbReference type="CDD" id="cd00211">
    <property type="entry name" value="PTS_IIA_fru"/>
    <property type="match status" value="1"/>
</dbReference>
<dbReference type="InterPro" id="IPR051541">
    <property type="entry name" value="PTS_SugarTrans_NitroReg"/>
</dbReference>
<proteinExistence type="predicted"/>
<evidence type="ECO:0000259" key="2">
    <source>
        <dbReference type="PROSITE" id="PS51094"/>
    </source>
</evidence>
<dbReference type="PANTHER" id="PTHR47738">
    <property type="entry name" value="PTS SYSTEM FRUCTOSE-LIKE EIIA COMPONENT-RELATED"/>
    <property type="match status" value="1"/>
</dbReference>
<dbReference type="InterPro" id="IPR016152">
    <property type="entry name" value="PTrfase/Anion_transptr"/>
</dbReference>
<keyword evidence="3" id="KW-0813">Transport</keyword>
<dbReference type="AlphaFoldDB" id="A0A2T4PQM3"/>
<reference evidence="3 5" key="1">
    <citation type="journal article" date="2016" name="Front. Microbiol.">
        <title>Comprehensive Phylogenetic Analysis of Bovine Non-aureus Staphylococci Species Based on Whole-Genome Sequencing.</title>
        <authorList>
            <person name="Naushad S."/>
            <person name="Barkema H.W."/>
            <person name="Luby C."/>
            <person name="Condas L.A."/>
            <person name="Nobrega D.B."/>
            <person name="Carson D.A."/>
            <person name="De Buck J."/>
        </authorList>
    </citation>
    <scope>NUCLEOTIDE SEQUENCE [LARGE SCALE GENOMIC DNA]</scope>
    <source>
        <strain evidence="3 5">SNUC 2204</strain>
    </source>
</reference>
<keyword evidence="3" id="KW-0762">Sugar transport</keyword>
<reference evidence="4 6" key="3">
    <citation type="submission" date="2021-02" db="EMBL/GenBank/DDBJ databases">
        <title>FDA dAtabase for Regulatory Grade micrObial Sequences (FDA-ARGOS): Supporting development and validation of Infectious Disease Dx tests.</title>
        <authorList>
            <person name="Sproer C."/>
            <person name="Gronow S."/>
            <person name="Severitt S."/>
            <person name="Schroder I."/>
            <person name="Tallon L."/>
            <person name="Sadzewicz L."/>
            <person name="Zhao X."/>
            <person name="Boylan J."/>
            <person name="Ott S."/>
            <person name="Bowen H."/>
            <person name="Vavikolanu K."/>
            <person name="Mehta A."/>
            <person name="Aluvathingal J."/>
            <person name="Nadendla S."/>
            <person name="Lowell S."/>
            <person name="Myers T."/>
            <person name="Yan Y."/>
            <person name="Sichtig H."/>
        </authorList>
    </citation>
    <scope>NUCLEOTIDE SEQUENCE [LARGE SCALE GENOMIC DNA]</scope>
    <source>
        <strain evidence="4 6">FDAARGOS_1207</strain>
    </source>
</reference>
<dbReference type="EMBL" id="CP069486">
    <property type="protein sequence ID" value="QRO86224.1"/>
    <property type="molecule type" value="Genomic_DNA"/>
</dbReference>
<dbReference type="OrthoDB" id="370976at2"/>
<dbReference type="Proteomes" id="UP000241209">
    <property type="component" value="Unassembled WGS sequence"/>
</dbReference>
<dbReference type="InterPro" id="IPR002178">
    <property type="entry name" value="PTS_EIIA_type-2_dom"/>
</dbReference>
<comment type="subunit">
    <text evidence="1">Homodimer or homotrimer. Seems to be a monomer when not phosphorylated.</text>
</comment>
<dbReference type="GeneID" id="64117465"/>
<keyword evidence="6" id="KW-1185">Reference proteome</keyword>
<feature type="domain" description="PTS EIIA type-2" evidence="2">
    <location>
        <begin position="4"/>
        <end position="151"/>
    </location>
</feature>
<evidence type="ECO:0000256" key="1">
    <source>
        <dbReference type="ARBA" id="ARBA00011798"/>
    </source>
</evidence>
<protein>
    <submittedName>
        <fullName evidence="3">PTS sugar transporter subunit IIA</fullName>
    </submittedName>
</protein>
<dbReference type="RefSeq" id="WP_016912050.1">
    <property type="nucleotide sequence ID" value="NZ_BMDF01000016.1"/>
</dbReference>
<evidence type="ECO:0000313" key="5">
    <source>
        <dbReference type="Proteomes" id="UP000241209"/>
    </source>
</evidence>
<organism evidence="3 5">
    <name type="scientific">Mammaliicoccus vitulinus</name>
    <dbReference type="NCBI Taxonomy" id="71237"/>
    <lineage>
        <taxon>Bacteria</taxon>
        <taxon>Bacillati</taxon>
        <taxon>Bacillota</taxon>
        <taxon>Bacilli</taxon>
        <taxon>Bacillales</taxon>
        <taxon>Staphylococcaceae</taxon>
        <taxon>Mammaliicoccus</taxon>
    </lineage>
</organism>
<dbReference type="SUPFAM" id="SSF55804">
    <property type="entry name" value="Phoshotransferase/anion transport protein"/>
    <property type="match status" value="1"/>
</dbReference>
<accession>A0A2T4PQM3</accession>
<evidence type="ECO:0000313" key="3">
    <source>
        <dbReference type="EMBL" id="PTI28176.1"/>
    </source>
</evidence>
<sequence length="155" mass="17122">MQDLKIDVSNVILDVEAATNVEALSKLADVMYQNGYVKETYKDAVIERESSFATGLPTVYCSVAIPHTDIQHVQSKSIGIAVLKETVPFVIMGELEETTDVKLIFMLAMDKEDAQLSLLQKLMGIFQNDQLLSLIANAQDKQTIVDAIDKELSEA</sequence>
<dbReference type="Pfam" id="PF00359">
    <property type="entry name" value="PTS_EIIA_2"/>
    <property type="match status" value="1"/>
</dbReference>
<name>A0A2T4PQM3_9STAP</name>
<dbReference type="Proteomes" id="UP000627155">
    <property type="component" value="Chromosome"/>
</dbReference>
<evidence type="ECO:0000313" key="6">
    <source>
        <dbReference type="Proteomes" id="UP000627155"/>
    </source>
</evidence>
<gene>
    <name evidence="3" type="ORF">BU072_12115</name>
    <name evidence="4" type="ORF">I6J37_06105</name>
</gene>